<dbReference type="Pfam" id="PF07736">
    <property type="entry name" value="CM_1"/>
    <property type="match status" value="1"/>
</dbReference>
<evidence type="ECO:0000313" key="5">
    <source>
        <dbReference type="Proteomes" id="UP000317429"/>
    </source>
</evidence>
<protein>
    <recommendedName>
        <fullName evidence="1 3">chorismate mutase</fullName>
        <ecNumber evidence="1 3">5.4.99.5</ecNumber>
    </recommendedName>
</protein>
<dbReference type="GO" id="GO:0004106">
    <property type="term" value="F:chorismate mutase activity"/>
    <property type="evidence" value="ECO:0007669"/>
    <property type="project" value="UniProtKB-UniRule"/>
</dbReference>
<dbReference type="InterPro" id="IPR035959">
    <property type="entry name" value="RutC-like_sf"/>
</dbReference>
<keyword evidence="2 3" id="KW-0057">Aromatic amino acid biosynthesis</keyword>
<dbReference type="Proteomes" id="UP000317429">
    <property type="component" value="Chromosome"/>
</dbReference>
<organism evidence="4 5">
    <name type="scientific">Pirellulimonas nuda</name>
    <dbReference type="NCBI Taxonomy" id="2528009"/>
    <lineage>
        <taxon>Bacteria</taxon>
        <taxon>Pseudomonadati</taxon>
        <taxon>Planctomycetota</taxon>
        <taxon>Planctomycetia</taxon>
        <taxon>Pirellulales</taxon>
        <taxon>Lacipirellulaceae</taxon>
        <taxon>Pirellulimonas</taxon>
    </lineage>
</organism>
<name>A0A518DH04_9BACT</name>
<accession>A0A518DH04</accession>
<dbReference type="AlphaFoldDB" id="A0A518DH04"/>
<comment type="catalytic activity">
    <reaction evidence="3">
        <text>chorismate = prephenate</text>
        <dbReference type="Rhea" id="RHEA:13897"/>
        <dbReference type="ChEBI" id="CHEBI:29748"/>
        <dbReference type="ChEBI" id="CHEBI:29934"/>
        <dbReference type="EC" id="5.4.99.5"/>
    </reaction>
</comment>
<dbReference type="GO" id="GO:0009073">
    <property type="term" value="P:aromatic amino acid family biosynthetic process"/>
    <property type="evidence" value="ECO:0007669"/>
    <property type="project" value="UniProtKB-UniRule"/>
</dbReference>
<feature type="binding site" evidence="2">
    <location>
        <position position="7"/>
    </location>
    <ligand>
        <name>prephenate</name>
        <dbReference type="ChEBI" id="CHEBI:29934"/>
    </ligand>
</feature>
<dbReference type="PROSITE" id="PS51167">
    <property type="entry name" value="CHORISMATE_MUT_1"/>
    <property type="match status" value="1"/>
</dbReference>
<feature type="binding site" evidence="2">
    <location>
        <position position="89"/>
    </location>
    <ligand>
        <name>prephenate</name>
        <dbReference type="ChEBI" id="CHEBI:29934"/>
    </ligand>
</feature>
<feature type="binding site" evidence="2">
    <location>
        <position position="107"/>
    </location>
    <ligand>
        <name>prephenate</name>
        <dbReference type="ChEBI" id="CHEBI:29934"/>
    </ligand>
</feature>
<gene>
    <name evidence="4" type="primary">aroH</name>
    <name evidence="4" type="ORF">Pla175_41660</name>
</gene>
<proteinExistence type="predicted"/>
<dbReference type="Gene3D" id="3.30.1330.40">
    <property type="entry name" value="RutC-like"/>
    <property type="match status" value="1"/>
</dbReference>
<dbReference type="PIRSF" id="PIRSF005965">
    <property type="entry name" value="Chor_mut_AroH"/>
    <property type="match status" value="1"/>
</dbReference>
<dbReference type="InterPro" id="IPR008243">
    <property type="entry name" value="Chorismate_mutase_AroH"/>
</dbReference>
<dbReference type="EMBL" id="CP036291">
    <property type="protein sequence ID" value="QDU90754.1"/>
    <property type="molecule type" value="Genomic_DNA"/>
</dbReference>
<dbReference type="KEGG" id="pnd:Pla175_41660"/>
<dbReference type="RefSeq" id="WP_145289876.1">
    <property type="nucleotide sequence ID" value="NZ_CP036291.1"/>
</dbReference>
<dbReference type="SUPFAM" id="SSF55298">
    <property type="entry name" value="YjgF-like"/>
    <property type="match status" value="1"/>
</dbReference>
<dbReference type="EC" id="5.4.99.5" evidence="1 3"/>
<dbReference type="GO" id="GO:0008652">
    <property type="term" value="P:amino acid biosynthetic process"/>
    <property type="evidence" value="ECO:0007669"/>
    <property type="project" value="UniProtKB-UniRule"/>
</dbReference>
<reference evidence="4 5" key="1">
    <citation type="submission" date="2019-02" db="EMBL/GenBank/DDBJ databases">
        <title>Deep-cultivation of Planctomycetes and their phenomic and genomic characterization uncovers novel biology.</title>
        <authorList>
            <person name="Wiegand S."/>
            <person name="Jogler M."/>
            <person name="Boedeker C."/>
            <person name="Pinto D."/>
            <person name="Vollmers J."/>
            <person name="Rivas-Marin E."/>
            <person name="Kohn T."/>
            <person name="Peeters S.H."/>
            <person name="Heuer A."/>
            <person name="Rast P."/>
            <person name="Oberbeckmann S."/>
            <person name="Bunk B."/>
            <person name="Jeske O."/>
            <person name="Meyerdierks A."/>
            <person name="Storesund J.E."/>
            <person name="Kallscheuer N."/>
            <person name="Luecker S."/>
            <person name="Lage O.M."/>
            <person name="Pohl T."/>
            <person name="Merkel B.J."/>
            <person name="Hornburger P."/>
            <person name="Mueller R.-W."/>
            <person name="Bruemmer F."/>
            <person name="Labrenz M."/>
            <person name="Spormann A.M."/>
            <person name="Op den Camp H."/>
            <person name="Overmann J."/>
            <person name="Amann R."/>
            <person name="Jetten M.S.M."/>
            <person name="Mascher T."/>
            <person name="Medema M.H."/>
            <person name="Devos D.P."/>
            <person name="Kaster A.-K."/>
            <person name="Ovreas L."/>
            <person name="Rohde M."/>
            <person name="Galperin M.Y."/>
            <person name="Jogler C."/>
        </authorList>
    </citation>
    <scope>NUCLEOTIDE SEQUENCE [LARGE SCALE GENOMIC DNA]</scope>
    <source>
        <strain evidence="4 5">Pla175</strain>
    </source>
</reference>
<evidence type="ECO:0000256" key="1">
    <source>
        <dbReference type="NCBIfam" id="TIGR01796"/>
    </source>
</evidence>
<dbReference type="PANTHER" id="PTHR21164">
    <property type="entry name" value="CHORISMATE MUTASE"/>
    <property type="match status" value="1"/>
</dbReference>
<keyword evidence="2 3" id="KW-0028">Amino-acid biosynthesis</keyword>
<evidence type="ECO:0000256" key="3">
    <source>
        <dbReference type="PROSITE-ProRule" id="PRU00514"/>
    </source>
</evidence>
<evidence type="ECO:0000313" key="4">
    <source>
        <dbReference type="EMBL" id="QDU90754.1"/>
    </source>
</evidence>
<keyword evidence="3 4" id="KW-0413">Isomerase</keyword>
<evidence type="ECO:0000256" key="2">
    <source>
        <dbReference type="PIRSR" id="PIRSR005965-1"/>
    </source>
</evidence>
<dbReference type="PANTHER" id="PTHR21164:SF0">
    <property type="entry name" value="CHORISMATE MUTASE AROH"/>
    <property type="match status" value="1"/>
</dbReference>
<dbReference type="NCBIfam" id="TIGR01796">
    <property type="entry name" value="CM_mono_aroH"/>
    <property type="match status" value="1"/>
</dbReference>
<sequence>MLCRGVRGATTVEENSREEILLATRQMLALVIRQNNIDKHDIASAIFTVTKDLDAEFPALAARQLGWLDVPLLCAYEVCVPGSLPLCIRVLVHWNTDKPQSEIRHVYAREAKRLRPDLTKLPPVDWAELESWIEEQMRANT</sequence>
<dbReference type="OrthoDB" id="9802232at2"/>
<dbReference type="FunFam" id="3.30.1330.40:FF:000014">
    <property type="entry name" value="Chorismate mutase AroH"/>
    <property type="match status" value="1"/>
</dbReference>
<dbReference type="CDD" id="cd02185">
    <property type="entry name" value="AroH"/>
    <property type="match status" value="1"/>
</dbReference>
<dbReference type="GO" id="GO:0046417">
    <property type="term" value="P:chorismate metabolic process"/>
    <property type="evidence" value="ECO:0007669"/>
    <property type="project" value="TreeGrafter"/>
</dbReference>
<keyword evidence="5" id="KW-1185">Reference proteome</keyword>